<dbReference type="GO" id="GO:0016560">
    <property type="term" value="P:protein import into peroxisome matrix, docking"/>
    <property type="evidence" value="ECO:0007669"/>
    <property type="project" value="TreeGrafter"/>
</dbReference>
<dbReference type="Pfam" id="PF00515">
    <property type="entry name" value="TPR_1"/>
    <property type="match status" value="1"/>
</dbReference>
<evidence type="ECO:0000256" key="1">
    <source>
        <dbReference type="ARBA" id="ARBA00004275"/>
    </source>
</evidence>
<dbReference type="EMBL" id="LR877146">
    <property type="protein sequence ID" value="CAD2213947.1"/>
    <property type="molecule type" value="Genomic_DNA"/>
</dbReference>
<proteinExistence type="inferred from homology"/>
<evidence type="ECO:0000256" key="3">
    <source>
        <dbReference type="ARBA" id="ARBA00005348"/>
    </source>
</evidence>
<keyword evidence="5" id="KW-0677">Repeat</keyword>
<dbReference type="Gene3D" id="1.25.40.10">
    <property type="entry name" value="Tetratricopeptide repeat domain"/>
    <property type="match status" value="1"/>
</dbReference>
<accession>A0A7G2C5B4</accession>
<dbReference type="AlphaFoldDB" id="A0A7G2C5B4"/>
<dbReference type="Pfam" id="PF13431">
    <property type="entry name" value="TPR_17"/>
    <property type="match status" value="1"/>
</dbReference>
<dbReference type="PANTHER" id="PTHR10130">
    <property type="entry name" value="PEROXISOMAL TARGETING SIGNAL 1 RECEPTOR PEX5"/>
    <property type="match status" value="1"/>
</dbReference>
<feature type="repeat" description="TPR" evidence="8">
    <location>
        <begin position="430"/>
        <end position="463"/>
    </location>
</feature>
<dbReference type="GO" id="GO:0005052">
    <property type="term" value="F:peroxisome matrix targeting signal-1 binding"/>
    <property type="evidence" value="ECO:0007669"/>
    <property type="project" value="TreeGrafter"/>
</dbReference>
<dbReference type="SMART" id="SM00028">
    <property type="entry name" value="TPR"/>
    <property type="match status" value="5"/>
</dbReference>
<evidence type="ECO:0000256" key="5">
    <source>
        <dbReference type="ARBA" id="ARBA00022737"/>
    </source>
</evidence>
<organism evidence="9 10">
    <name type="scientific">Angomonas deanei</name>
    <dbReference type="NCBI Taxonomy" id="59799"/>
    <lineage>
        <taxon>Eukaryota</taxon>
        <taxon>Discoba</taxon>
        <taxon>Euglenozoa</taxon>
        <taxon>Kinetoplastea</taxon>
        <taxon>Metakinetoplastina</taxon>
        <taxon>Trypanosomatida</taxon>
        <taxon>Trypanosomatidae</taxon>
        <taxon>Strigomonadinae</taxon>
        <taxon>Angomonas</taxon>
    </lineage>
</organism>
<feature type="repeat" description="TPR" evidence="8">
    <location>
        <begin position="396"/>
        <end position="429"/>
    </location>
</feature>
<comment type="subcellular location">
    <subcellularLocation>
        <location evidence="2">Cytoplasm</location>
    </subcellularLocation>
    <subcellularLocation>
        <location evidence="1">Peroxisome</location>
    </subcellularLocation>
</comment>
<keyword evidence="6 8" id="KW-0802">TPR repeat</keyword>
<sequence>MAAQQMAASRQQHEMEQAFFAQQGGPREGMQQMGAMNPMQMQNGIQAACMAQGMSMGMLSMVPRTTYQPMPVFNPQQQMSQAPLQTSATIVSNTDNAWAEKLGQQTFSEDYSNVQTFVAEGQPETSVEEKTKNSEFYTFMDRIRNKEVLIDEEKGELVQGPGLQPDVPEDAAYLEQLAQMEGINMPPGSFDPNVAPQADPYQRDPEIVDDVDIDQWAREYAQMRESAEQNVNRTDYPFENNNPYLHNENALQDGMDMLAIGNLPEAALAFEAVCKKDNDNLQAWKLLGNTQAENEKDNLAIIAFNNARRLAPKDIEVHARLAVSHTNERNTEAAMASLKAWVVNNPEYASLSNITVEMDPDQDLEMTETFFFADPTLYREAKLLYGAAMEMNPNDVNLYINLGVLYNIAHEYDEAAQCLQRAVELNPNDATLWNKLGASYANGSKTELALDAYTHALDINPGYVRAIYNLAIAYSNLSKYNTAAKYFVRAIAAQNGGTNPTTEAAEIATNNIWEMLRMTLNLLDRDDLVQLTYNRNLEPFVKEFGLEGII</sequence>
<evidence type="ECO:0000256" key="2">
    <source>
        <dbReference type="ARBA" id="ARBA00004496"/>
    </source>
</evidence>
<dbReference type="GO" id="GO:0005829">
    <property type="term" value="C:cytosol"/>
    <property type="evidence" value="ECO:0007669"/>
    <property type="project" value="TreeGrafter"/>
</dbReference>
<keyword evidence="4" id="KW-0963">Cytoplasm</keyword>
<keyword evidence="7" id="KW-0576">Peroxisome</keyword>
<gene>
    <name evidence="9" type="ORF">ADEAN_000139100</name>
</gene>
<evidence type="ECO:0000313" key="10">
    <source>
        <dbReference type="Proteomes" id="UP000515908"/>
    </source>
</evidence>
<evidence type="ECO:0000256" key="7">
    <source>
        <dbReference type="ARBA" id="ARBA00023140"/>
    </source>
</evidence>
<dbReference type="PROSITE" id="PS50293">
    <property type="entry name" value="TPR_REGION"/>
    <property type="match status" value="1"/>
</dbReference>
<feature type="repeat" description="TPR" evidence="8">
    <location>
        <begin position="464"/>
        <end position="497"/>
    </location>
</feature>
<name>A0A7G2C5B4_9TRYP</name>
<dbReference type="PANTHER" id="PTHR10130:SF0">
    <property type="entry name" value="GH08708P"/>
    <property type="match status" value="1"/>
</dbReference>
<evidence type="ECO:0000256" key="4">
    <source>
        <dbReference type="ARBA" id="ARBA00022490"/>
    </source>
</evidence>
<protein>
    <submittedName>
        <fullName evidence="9">Tetratricopeptide repeat/TPR repeat, putative</fullName>
    </submittedName>
</protein>
<keyword evidence="10" id="KW-1185">Reference proteome</keyword>
<dbReference type="InterPro" id="IPR024111">
    <property type="entry name" value="PEX5/PEX5L"/>
</dbReference>
<dbReference type="SUPFAM" id="SSF48452">
    <property type="entry name" value="TPR-like"/>
    <property type="match status" value="1"/>
</dbReference>
<evidence type="ECO:0000313" key="9">
    <source>
        <dbReference type="EMBL" id="CAD2213947.1"/>
    </source>
</evidence>
<dbReference type="Pfam" id="PF13432">
    <property type="entry name" value="TPR_16"/>
    <property type="match status" value="1"/>
</dbReference>
<dbReference type="PROSITE" id="PS50005">
    <property type="entry name" value="TPR"/>
    <property type="match status" value="3"/>
</dbReference>
<reference evidence="9 10" key="1">
    <citation type="submission" date="2020-08" db="EMBL/GenBank/DDBJ databases">
        <authorList>
            <person name="Newling K."/>
            <person name="Davey J."/>
            <person name="Forrester S."/>
        </authorList>
    </citation>
    <scope>NUCLEOTIDE SEQUENCE [LARGE SCALE GENOMIC DNA]</scope>
    <source>
        <strain evidence="10">Crithidia deanei Carvalho (ATCC PRA-265)</strain>
    </source>
</reference>
<dbReference type="InterPro" id="IPR019734">
    <property type="entry name" value="TPR_rpt"/>
</dbReference>
<comment type="similarity">
    <text evidence="3">Belongs to the peroxisomal targeting signal receptor family.</text>
</comment>
<dbReference type="Proteomes" id="UP000515908">
    <property type="component" value="Chromosome 02"/>
</dbReference>
<evidence type="ECO:0000256" key="6">
    <source>
        <dbReference type="ARBA" id="ARBA00022803"/>
    </source>
</evidence>
<dbReference type="VEuPathDB" id="TriTrypDB:ADEAN_000139100"/>
<evidence type="ECO:0000256" key="8">
    <source>
        <dbReference type="PROSITE-ProRule" id="PRU00339"/>
    </source>
</evidence>
<dbReference type="GO" id="GO:0005778">
    <property type="term" value="C:peroxisomal membrane"/>
    <property type="evidence" value="ECO:0007669"/>
    <property type="project" value="TreeGrafter"/>
</dbReference>
<dbReference type="InterPro" id="IPR011990">
    <property type="entry name" value="TPR-like_helical_dom_sf"/>
</dbReference>